<name>M2R3Y2_CERS8</name>
<proteinExistence type="predicted"/>
<dbReference type="Proteomes" id="UP000016930">
    <property type="component" value="Unassembled WGS sequence"/>
</dbReference>
<dbReference type="AlphaFoldDB" id="M2R3Y2"/>
<reference evidence="1 2" key="1">
    <citation type="journal article" date="2012" name="Proc. Natl. Acad. Sci. U.S.A.">
        <title>Comparative genomics of Ceriporiopsis subvermispora and Phanerochaete chrysosporium provide insight into selective ligninolysis.</title>
        <authorList>
            <person name="Fernandez-Fueyo E."/>
            <person name="Ruiz-Duenas F.J."/>
            <person name="Ferreira P."/>
            <person name="Floudas D."/>
            <person name="Hibbett D.S."/>
            <person name="Canessa P."/>
            <person name="Larrondo L.F."/>
            <person name="James T.Y."/>
            <person name="Seelenfreund D."/>
            <person name="Lobos S."/>
            <person name="Polanco R."/>
            <person name="Tello M."/>
            <person name="Honda Y."/>
            <person name="Watanabe T."/>
            <person name="Watanabe T."/>
            <person name="Ryu J.S."/>
            <person name="Kubicek C.P."/>
            <person name="Schmoll M."/>
            <person name="Gaskell J."/>
            <person name="Hammel K.E."/>
            <person name="St John F.J."/>
            <person name="Vanden Wymelenberg A."/>
            <person name="Sabat G."/>
            <person name="Splinter BonDurant S."/>
            <person name="Syed K."/>
            <person name="Yadav J.S."/>
            <person name="Doddapaneni H."/>
            <person name="Subramanian V."/>
            <person name="Lavin J.L."/>
            <person name="Oguiza J.A."/>
            <person name="Perez G."/>
            <person name="Pisabarro A.G."/>
            <person name="Ramirez L."/>
            <person name="Santoyo F."/>
            <person name="Master E."/>
            <person name="Coutinho P.M."/>
            <person name="Henrissat B."/>
            <person name="Lombard V."/>
            <person name="Magnuson J.K."/>
            <person name="Kuees U."/>
            <person name="Hori C."/>
            <person name="Igarashi K."/>
            <person name="Samejima M."/>
            <person name="Held B.W."/>
            <person name="Barry K.W."/>
            <person name="LaButti K.M."/>
            <person name="Lapidus A."/>
            <person name="Lindquist E.A."/>
            <person name="Lucas S.M."/>
            <person name="Riley R."/>
            <person name="Salamov A.A."/>
            <person name="Hoffmeister D."/>
            <person name="Schwenk D."/>
            <person name="Hadar Y."/>
            <person name="Yarden O."/>
            <person name="de Vries R.P."/>
            <person name="Wiebenga A."/>
            <person name="Stenlid J."/>
            <person name="Eastwood D."/>
            <person name="Grigoriev I.V."/>
            <person name="Berka R.M."/>
            <person name="Blanchette R.A."/>
            <person name="Kersten P."/>
            <person name="Martinez A.T."/>
            <person name="Vicuna R."/>
            <person name="Cullen D."/>
        </authorList>
    </citation>
    <scope>NUCLEOTIDE SEQUENCE [LARGE SCALE GENOMIC DNA]</scope>
    <source>
        <strain evidence="1 2">B</strain>
    </source>
</reference>
<accession>M2R3Y2</accession>
<dbReference type="HOGENOM" id="CLU_1094154_0_0_1"/>
<keyword evidence="2" id="KW-1185">Reference proteome</keyword>
<evidence type="ECO:0000313" key="1">
    <source>
        <dbReference type="EMBL" id="EMD33631.1"/>
    </source>
</evidence>
<dbReference type="EMBL" id="KB445805">
    <property type="protein sequence ID" value="EMD33631.1"/>
    <property type="molecule type" value="Genomic_DNA"/>
</dbReference>
<protein>
    <recommendedName>
        <fullName evidence="3">F-box domain-containing protein</fullName>
    </recommendedName>
</protein>
<evidence type="ECO:0000313" key="2">
    <source>
        <dbReference type="Proteomes" id="UP000016930"/>
    </source>
</evidence>
<evidence type="ECO:0008006" key="3">
    <source>
        <dbReference type="Google" id="ProtNLM"/>
    </source>
</evidence>
<gene>
    <name evidence="1" type="ORF">CERSUDRAFT_117747</name>
</gene>
<organism evidence="1 2">
    <name type="scientific">Ceriporiopsis subvermispora (strain B)</name>
    <name type="common">White-rot fungus</name>
    <name type="synonym">Gelatoporia subvermispora</name>
    <dbReference type="NCBI Taxonomy" id="914234"/>
    <lineage>
        <taxon>Eukaryota</taxon>
        <taxon>Fungi</taxon>
        <taxon>Dikarya</taxon>
        <taxon>Basidiomycota</taxon>
        <taxon>Agaricomycotina</taxon>
        <taxon>Agaricomycetes</taxon>
        <taxon>Polyporales</taxon>
        <taxon>Gelatoporiaceae</taxon>
        <taxon>Gelatoporia</taxon>
    </lineage>
</organism>
<sequence length="254" mass="28551">MLTNIAPEVLSAFKGVWRIYLSGRCSQPACIDAILTRFTELRYAHVDNVSCAGQVCPPPQFMAQPAGLRLGASFRWDFNPHWRSLTVLALDAVHLGVLKHAGAFVQAVGPQLVTFSLECVWDSYAVGLWRQIGRINVRHMPKLENLHLRIPESAPYKHGWAYRVLGQHDDNVPMGPIPASLREITISLHLTNSRHLADVCRDWSGTHEYWSAPQITIKFIHVAGLPFDDAEQAIRASFGRLYFPRQLEVINPSP</sequence>